<organism evidence="1 2">
    <name type="scientific">Paenibacillus tundrae</name>
    <dbReference type="NCBI Taxonomy" id="528187"/>
    <lineage>
        <taxon>Bacteria</taxon>
        <taxon>Bacillati</taxon>
        <taxon>Bacillota</taxon>
        <taxon>Bacilli</taxon>
        <taxon>Bacillales</taxon>
        <taxon>Paenibacillaceae</taxon>
        <taxon>Paenibacillus</taxon>
    </lineage>
</organism>
<evidence type="ECO:0000313" key="1">
    <source>
        <dbReference type="EMBL" id="MDQ0168788.1"/>
    </source>
</evidence>
<proteinExistence type="predicted"/>
<dbReference type="RefSeq" id="WP_307212121.1">
    <property type="nucleotide sequence ID" value="NZ_JAUSTI010000001.1"/>
</dbReference>
<comment type="caution">
    <text evidence="1">The sequence shown here is derived from an EMBL/GenBank/DDBJ whole genome shotgun (WGS) entry which is preliminary data.</text>
</comment>
<sequence>MRCIETEETRMKSRTLLECTVDLSQPAPELAAVITAVLAYHPESQADILRALDYEIGTALATLDKEAAGDGASDI</sequence>
<reference evidence="1 2" key="1">
    <citation type="submission" date="2023-07" db="EMBL/GenBank/DDBJ databases">
        <title>Sorghum-associated microbial communities from plants grown in Nebraska, USA.</title>
        <authorList>
            <person name="Schachtman D."/>
        </authorList>
    </citation>
    <scope>NUCLEOTIDE SEQUENCE [LARGE SCALE GENOMIC DNA]</scope>
    <source>
        <strain evidence="1 2">DS1314</strain>
    </source>
</reference>
<protein>
    <submittedName>
        <fullName evidence="1">Uncharacterized protein</fullName>
    </submittedName>
</protein>
<keyword evidence="2" id="KW-1185">Reference proteome</keyword>
<accession>A0ABT9W6B3</accession>
<name>A0ABT9W6B3_9BACL</name>
<dbReference type="Proteomes" id="UP001233836">
    <property type="component" value="Unassembled WGS sequence"/>
</dbReference>
<gene>
    <name evidence="1" type="ORF">J2T19_000225</name>
</gene>
<evidence type="ECO:0000313" key="2">
    <source>
        <dbReference type="Proteomes" id="UP001233836"/>
    </source>
</evidence>
<dbReference type="EMBL" id="JAUSTI010000001">
    <property type="protein sequence ID" value="MDQ0168788.1"/>
    <property type="molecule type" value="Genomic_DNA"/>
</dbReference>